<dbReference type="AlphaFoldDB" id="A0A8J2R3V0"/>
<dbReference type="PROSITE" id="PS50068">
    <property type="entry name" value="LDLRA_2"/>
    <property type="match status" value="1"/>
</dbReference>
<feature type="region of interest" description="Disordered" evidence="9">
    <location>
        <begin position="300"/>
        <end position="363"/>
    </location>
</feature>
<evidence type="ECO:0000313" key="13">
    <source>
        <dbReference type="Proteomes" id="UP000789524"/>
    </source>
</evidence>
<feature type="region of interest" description="Disordered" evidence="9">
    <location>
        <begin position="222"/>
        <end position="266"/>
    </location>
</feature>
<dbReference type="InterPro" id="IPR036055">
    <property type="entry name" value="LDL_receptor-like_sf"/>
</dbReference>
<keyword evidence="2 10" id="KW-0812">Transmembrane</keyword>
<feature type="compositionally biased region" description="Low complexity" evidence="9">
    <location>
        <begin position="227"/>
        <end position="244"/>
    </location>
</feature>
<dbReference type="Pfam" id="PF00057">
    <property type="entry name" value="Ldl_recept_a"/>
    <property type="match status" value="1"/>
</dbReference>
<name>A0A8J2R3V0_9NEOP</name>
<feature type="transmembrane region" description="Helical" evidence="10">
    <location>
        <begin position="595"/>
        <end position="616"/>
    </location>
</feature>
<dbReference type="InterPro" id="IPR013980">
    <property type="entry name" value="MANSC_dom"/>
</dbReference>
<evidence type="ECO:0000256" key="9">
    <source>
        <dbReference type="SAM" id="MobiDB-lite"/>
    </source>
</evidence>
<dbReference type="PANTHER" id="PTHR46876:SF1">
    <property type="entry name" value="LOW-DENSITY LIPOPROTEIN RECEPTOR-RELATED PROTEIN 11"/>
    <property type="match status" value="1"/>
</dbReference>
<comment type="caution">
    <text evidence="12">The sequence shown here is derived from an EMBL/GenBank/DDBJ whole genome shotgun (WGS) entry which is preliminary data.</text>
</comment>
<evidence type="ECO:0000256" key="5">
    <source>
        <dbReference type="ARBA" id="ARBA00023136"/>
    </source>
</evidence>
<evidence type="ECO:0000256" key="8">
    <source>
        <dbReference type="PROSITE-ProRule" id="PRU00124"/>
    </source>
</evidence>
<dbReference type="InterPro" id="IPR011106">
    <property type="entry name" value="MANSC_N"/>
</dbReference>
<dbReference type="PANTHER" id="PTHR46876">
    <property type="entry name" value="LOW-DENSITY LIPOPROTEIN RECEPTOR-RELATED PROTEIN 11"/>
    <property type="match status" value="1"/>
</dbReference>
<dbReference type="Proteomes" id="UP000789524">
    <property type="component" value="Unassembled WGS sequence"/>
</dbReference>
<evidence type="ECO:0000256" key="6">
    <source>
        <dbReference type="ARBA" id="ARBA00023157"/>
    </source>
</evidence>
<keyword evidence="7" id="KW-0325">Glycoprotein</keyword>
<protein>
    <submittedName>
        <fullName evidence="12">(African queen) hypothetical protein</fullName>
    </submittedName>
</protein>
<feature type="compositionally biased region" description="Basic and acidic residues" evidence="9">
    <location>
        <begin position="534"/>
        <end position="548"/>
    </location>
</feature>
<organism evidence="12 13">
    <name type="scientific">Danaus chrysippus</name>
    <name type="common">African queen</name>
    <dbReference type="NCBI Taxonomy" id="151541"/>
    <lineage>
        <taxon>Eukaryota</taxon>
        <taxon>Metazoa</taxon>
        <taxon>Ecdysozoa</taxon>
        <taxon>Arthropoda</taxon>
        <taxon>Hexapoda</taxon>
        <taxon>Insecta</taxon>
        <taxon>Pterygota</taxon>
        <taxon>Neoptera</taxon>
        <taxon>Endopterygota</taxon>
        <taxon>Lepidoptera</taxon>
        <taxon>Glossata</taxon>
        <taxon>Ditrysia</taxon>
        <taxon>Papilionoidea</taxon>
        <taxon>Nymphalidae</taxon>
        <taxon>Danainae</taxon>
        <taxon>Danaini</taxon>
        <taxon>Danaina</taxon>
        <taxon>Danaus</taxon>
        <taxon>Anosia</taxon>
    </lineage>
</organism>
<evidence type="ECO:0000313" key="12">
    <source>
        <dbReference type="EMBL" id="CAG9578056.1"/>
    </source>
</evidence>
<evidence type="ECO:0000256" key="4">
    <source>
        <dbReference type="ARBA" id="ARBA00022989"/>
    </source>
</evidence>
<feature type="region of interest" description="Disordered" evidence="9">
    <location>
        <begin position="1"/>
        <end position="33"/>
    </location>
</feature>
<dbReference type="OrthoDB" id="10037294at2759"/>
<feature type="domain" description="MANSC" evidence="11">
    <location>
        <begin position="123"/>
        <end position="200"/>
    </location>
</feature>
<evidence type="ECO:0000256" key="2">
    <source>
        <dbReference type="ARBA" id="ARBA00022692"/>
    </source>
</evidence>
<evidence type="ECO:0000256" key="10">
    <source>
        <dbReference type="SAM" id="Phobius"/>
    </source>
</evidence>
<dbReference type="Pfam" id="PF07502">
    <property type="entry name" value="MANEC"/>
    <property type="match status" value="1"/>
</dbReference>
<accession>A0A8J2R3V0</accession>
<dbReference type="PROSITE" id="PS01209">
    <property type="entry name" value="LDLRA_1"/>
    <property type="match status" value="1"/>
</dbReference>
<dbReference type="InterPro" id="IPR002172">
    <property type="entry name" value="LDrepeatLR_classA_rpt"/>
</dbReference>
<proteinExistence type="predicted"/>
<feature type="compositionally biased region" description="Pro residues" evidence="9">
    <location>
        <begin position="245"/>
        <end position="265"/>
    </location>
</feature>
<comment type="caution">
    <text evidence="8">Lacks conserved residue(s) required for the propagation of feature annotation.</text>
</comment>
<feature type="compositionally biased region" description="Pro residues" evidence="9">
    <location>
        <begin position="311"/>
        <end position="345"/>
    </location>
</feature>
<dbReference type="GO" id="GO:0016020">
    <property type="term" value="C:membrane"/>
    <property type="evidence" value="ECO:0007669"/>
    <property type="project" value="UniProtKB-SubCell"/>
</dbReference>
<dbReference type="SMART" id="SM00192">
    <property type="entry name" value="LDLa"/>
    <property type="match status" value="1"/>
</dbReference>
<comment type="subcellular location">
    <subcellularLocation>
        <location evidence="1">Membrane</location>
        <topology evidence="1">Single-pass type I membrane protein</topology>
    </subcellularLocation>
</comment>
<keyword evidence="4 10" id="KW-1133">Transmembrane helix</keyword>
<dbReference type="SMART" id="SM00765">
    <property type="entry name" value="MANEC"/>
    <property type="match status" value="1"/>
</dbReference>
<evidence type="ECO:0000256" key="1">
    <source>
        <dbReference type="ARBA" id="ARBA00004479"/>
    </source>
</evidence>
<dbReference type="SUPFAM" id="SSF57424">
    <property type="entry name" value="LDL receptor-like module"/>
    <property type="match status" value="1"/>
</dbReference>
<evidence type="ECO:0000259" key="11">
    <source>
        <dbReference type="PROSITE" id="PS50986"/>
    </source>
</evidence>
<dbReference type="InterPro" id="IPR023415">
    <property type="entry name" value="LDLR_class-A_CS"/>
</dbReference>
<sequence>MSTHTAPELEEQRHRTSGELAGADEEPGVTEEAACYHTARVPPPRAAGREARRMREIIDHSRHRASEIVSRVSSVCVDTGVGDDTGYMTVSVMGTRAWVWWLVVGAACSRELDPGSCVARFDVQRDKIIRTEESREMGARYLSELDVGGRPECLRLCCETDACDVFVFEEKSPGSCYLFSCGPPEDFRCKFTAHGNFSSGVLAISRRLAELQDSERLAEHERELANLRSPTSTTVTTTLAASRTEPPPPHVEPPHLPHLPQPPQLPTARRCSRYQFECRRGGECIAVYNACDGVPQCADGSDEAPELDCPTSPPPPPPAAPPASAVPPTPPHTTPAPVPSRPPPLTQALSDNRFPGVVPAEGDLLDGAESWPRRLAQAQPHRYAGGGVAGAGGSHIFSHKGGLLQENSFDPALSPSWPRRTWSPQLTAPVSDMEPERAWSGYGRDWPDVEPRRAWPVARPETDVQMYLSSKTMPEMPMIYSSQQQTLRDGPKKGFEIMNKNVLDFPSEPPPRSTLDRREENRPVVIENTTKKKVLQEKEVDSKNEHQKVVASRVPAPSGAEAGGGAGEAREPAALQAHTRWTNDEHDGLSEHPPAAVLLLVLGSLLTACLAGLGVCRARASRRRRRSHPRLALDADYLVNGMYLLVLLFCRTVSCESVELCHVPIRQRHYLMNNQPAVGDDTS</sequence>
<feature type="region of interest" description="Disordered" evidence="9">
    <location>
        <begin position="502"/>
        <end position="573"/>
    </location>
</feature>
<keyword evidence="3" id="KW-0732">Signal</keyword>
<evidence type="ECO:0000256" key="7">
    <source>
        <dbReference type="ARBA" id="ARBA00023180"/>
    </source>
</evidence>
<dbReference type="Gene3D" id="4.10.400.10">
    <property type="entry name" value="Low-density Lipoprotein Receptor"/>
    <property type="match status" value="1"/>
</dbReference>
<gene>
    <name evidence="12" type="ORF">DCHRY22_LOCUS12560</name>
</gene>
<keyword evidence="13" id="KW-1185">Reference proteome</keyword>
<evidence type="ECO:0000256" key="3">
    <source>
        <dbReference type="ARBA" id="ARBA00022729"/>
    </source>
</evidence>
<dbReference type="PROSITE" id="PS50986">
    <property type="entry name" value="MANSC"/>
    <property type="match status" value="1"/>
</dbReference>
<dbReference type="EMBL" id="CAKASE010000077">
    <property type="protein sequence ID" value="CAG9578056.1"/>
    <property type="molecule type" value="Genomic_DNA"/>
</dbReference>
<keyword evidence="5 10" id="KW-0472">Membrane</keyword>
<keyword evidence="6" id="KW-1015">Disulfide bond</keyword>
<dbReference type="CDD" id="cd00112">
    <property type="entry name" value="LDLa"/>
    <property type="match status" value="1"/>
</dbReference>
<reference evidence="12" key="1">
    <citation type="submission" date="2021-09" db="EMBL/GenBank/DDBJ databases">
        <authorList>
            <person name="Martin H S."/>
        </authorList>
    </citation>
    <scope>NUCLEOTIDE SEQUENCE</scope>
</reference>